<evidence type="ECO:0000313" key="2">
    <source>
        <dbReference type="Proteomes" id="UP000262371"/>
    </source>
</evidence>
<evidence type="ECO:0000313" key="1">
    <source>
        <dbReference type="EMBL" id="RFD18537.1"/>
    </source>
</evidence>
<dbReference type="InterPro" id="IPR005498">
    <property type="entry name" value="T4SS_VirB10/TraB/TrbI"/>
</dbReference>
<dbReference type="AlphaFoldDB" id="A0A371YWC9"/>
<proteinExistence type="predicted"/>
<accession>A0A371YWC9</accession>
<dbReference type="Proteomes" id="UP000262371">
    <property type="component" value="Unassembled WGS sequence"/>
</dbReference>
<dbReference type="CDD" id="cd16431">
    <property type="entry name" value="IcmE"/>
    <property type="match status" value="1"/>
</dbReference>
<dbReference type="EMBL" id="QUWV01000207">
    <property type="protein sequence ID" value="RFD18537.1"/>
    <property type="molecule type" value="Genomic_DNA"/>
</dbReference>
<dbReference type="Pfam" id="PF03743">
    <property type="entry name" value="TrbI"/>
    <property type="match status" value="1"/>
</dbReference>
<organism evidence="1 2">
    <name type="scientific">Komagataeibacter melaceti</name>
    <dbReference type="NCBI Taxonomy" id="2766577"/>
    <lineage>
        <taxon>Bacteria</taxon>
        <taxon>Pseudomonadati</taxon>
        <taxon>Pseudomonadota</taxon>
        <taxon>Alphaproteobacteria</taxon>
        <taxon>Acetobacterales</taxon>
        <taxon>Acetobacteraceae</taxon>
        <taxon>Komagataeibacter</taxon>
    </lineage>
</organism>
<keyword evidence="2" id="KW-1185">Reference proteome</keyword>
<name>A0A371YWC9_9PROT</name>
<sequence>MLAAGRGVYGHSVITSNSDLGDQVLVEIDSGPFAKARISGAFQMKNDRLIIKFDHLMIGDTDPIAVSAYAVSPKTAETGVASEVHEHLATRIILPTAAAFVEGLGNAMMSANTTSYTGGYGMTSFTHLNLAQQMGAAAGRMGEQLSQVLQKQTAQQSTVKLKQGAEVGVIFDEPVYAP</sequence>
<reference evidence="1 2" key="1">
    <citation type="submission" date="2018-08" db="EMBL/GenBank/DDBJ databases">
        <title>Komagataeibacter sp. AV 382.</title>
        <authorList>
            <person name="Skraban J."/>
            <person name="Trcek J."/>
        </authorList>
    </citation>
    <scope>NUCLEOTIDE SEQUENCE [LARGE SCALE GENOMIC DNA]</scope>
    <source>
        <strain evidence="1 2">AV 382</strain>
    </source>
</reference>
<dbReference type="OrthoDB" id="7226251at2"/>
<dbReference type="InterPro" id="IPR049855">
    <property type="entry name" value="DotG/IcmE-like_C"/>
</dbReference>
<gene>
    <name evidence="1" type="ORF">DY926_16135</name>
</gene>
<comment type="caution">
    <text evidence="1">The sequence shown here is derived from an EMBL/GenBank/DDBJ whole genome shotgun (WGS) entry which is preliminary data.</text>
</comment>
<protein>
    <submittedName>
        <fullName evidence="1">DotG</fullName>
    </submittedName>
</protein>